<dbReference type="InterPro" id="IPR032736">
    <property type="entry name" value="Hinderin"/>
</dbReference>
<dbReference type="PANTHER" id="PTHR28375:SF1">
    <property type="entry name" value="PROTEIN HINDERIN"/>
    <property type="match status" value="1"/>
</dbReference>
<feature type="compositionally biased region" description="Basic residues" evidence="1">
    <location>
        <begin position="126"/>
        <end position="135"/>
    </location>
</feature>
<dbReference type="RefSeq" id="XP_027606136.1">
    <property type="nucleotide sequence ID" value="XM_027750335.2"/>
</dbReference>
<feature type="compositionally biased region" description="Low complexity" evidence="1">
    <location>
        <begin position="15"/>
        <end position="32"/>
    </location>
</feature>
<dbReference type="AlphaFoldDB" id="A0A6J2J2B2"/>
<feature type="compositionally biased region" description="Polar residues" evidence="1">
    <location>
        <begin position="136"/>
        <end position="146"/>
    </location>
</feature>
<dbReference type="PANTHER" id="PTHR28375">
    <property type="entry name" value="PROTEIN HINDERIN"/>
    <property type="match status" value="1"/>
</dbReference>
<reference evidence="3" key="1">
    <citation type="submission" date="2025-08" db="UniProtKB">
        <authorList>
            <consortium name="RefSeq"/>
        </authorList>
    </citation>
    <scope>IDENTIFICATION</scope>
    <source>
        <tissue evidence="3">Muscle</tissue>
    </source>
</reference>
<dbReference type="InParanoid" id="A0A6J2J2B2"/>
<dbReference type="GeneID" id="114003386"/>
<evidence type="ECO:0000313" key="3">
    <source>
        <dbReference type="RefSeq" id="XP_027606136.1"/>
    </source>
</evidence>
<gene>
    <name evidence="3" type="primary">LOC114003386</name>
</gene>
<sequence length="167" mass="18178">MLKHEDYLLRTPPVSKNSRTRGSSRGSSSGKKIVGFGANVEDGKTLLMQTKREGTKSRKGTTSGPRKDAGTSPGLMGSSKALATTGISPIQHDTSRCEACLLDLVEAMSPISAPGHLCREPDGRNKMHTPRRASHRLSSSWHQSPGSSRSRAEEMEESRLLEEIFFI</sequence>
<evidence type="ECO:0000313" key="2">
    <source>
        <dbReference type="Proteomes" id="UP000504627"/>
    </source>
</evidence>
<evidence type="ECO:0000256" key="1">
    <source>
        <dbReference type="SAM" id="MobiDB-lite"/>
    </source>
</evidence>
<dbReference type="Proteomes" id="UP000504627">
    <property type="component" value="Unplaced"/>
</dbReference>
<proteinExistence type="predicted"/>
<feature type="region of interest" description="Disordered" evidence="1">
    <location>
        <begin position="116"/>
        <end position="158"/>
    </location>
</feature>
<protein>
    <submittedName>
        <fullName evidence="3">Protein hinderin-like</fullName>
    </submittedName>
</protein>
<keyword evidence="2" id="KW-1185">Reference proteome</keyword>
<name>A0A6J2J2B2_9PASS</name>
<feature type="region of interest" description="Disordered" evidence="1">
    <location>
        <begin position="1"/>
        <end position="80"/>
    </location>
</feature>
<organism evidence="2 3">
    <name type="scientific">Pipra filicauda</name>
    <name type="common">Wire-tailed manakin</name>
    <dbReference type="NCBI Taxonomy" id="649802"/>
    <lineage>
        <taxon>Eukaryota</taxon>
        <taxon>Metazoa</taxon>
        <taxon>Chordata</taxon>
        <taxon>Craniata</taxon>
        <taxon>Vertebrata</taxon>
        <taxon>Euteleostomi</taxon>
        <taxon>Archelosauria</taxon>
        <taxon>Archosauria</taxon>
        <taxon>Dinosauria</taxon>
        <taxon>Saurischia</taxon>
        <taxon>Theropoda</taxon>
        <taxon>Coelurosauria</taxon>
        <taxon>Aves</taxon>
        <taxon>Neognathae</taxon>
        <taxon>Neoaves</taxon>
        <taxon>Telluraves</taxon>
        <taxon>Australaves</taxon>
        <taxon>Passeriformes</taxon>
        <taxon>Pipridae</taxon>
        <taxon>Pipra</taxon>
    </lineage>
</organism>
<accession>A0A6J2J2B2</accession>